<organism evidence="1 2">
    <name type="scientific">Vreelandella subglaciescola</name>
    <dbReference type="NCBI Taxonomy" id="29571"/>
    <lineage>
        <taxon>Bacteria</taxon>
        <taxon>Pseudomonadati</taxon>
        <taxon>Pseudomonadota</taxon>
        <taxon>Gammaproteobacteria</taxon>
        <taxon>Oceanospirillales</taxon>
        <taxon>Halomonadaceae</taxon>
        <taxon>Vreelandella</taxon>
    </lineage>
</organism>
<sequence length="34" mass="3977">MSPDDHQQVIDELQAILDDTVTRQREHTQQMLGQ</sequence>
<accession>A0A1M7GVL6</accession>
<proteinExistence type="predicted"/>
<protein>
    <submittedName>
        <fullName evidence="1">Uncharacterized protein</fullName>
    </submittedName>
</protein>
<dbReference type="AlphaFoldDB" id="A0A1M7GVL6"/>
<gene>
    <name evidence="1" type="ORF">SAMN05878437_1736</name>
</gene>
<name>A0A1M7GVL6_9GAMM</name>
<evidence type="ECO:0000313" key="1">
    <source>
        <dbReference type="EMBL" id="SHM19927.1"/>
    </source>
</evidence>
<evidence type="ECO:0000313" key="2">
    <source>
        <dbReference type="Proteomes" id="UP000190911"/>
    </source>
</evidence>
<dbReference type="InParanoid" id="A0A1M7GVL6"/>
<dbReference type="Proteomes" id="UP000190911">
    <property type="component" value="Chromosome I"/>
</dbReference>
<reference evidence="1 2" key="1">
    <citation type="submission" date="2016-11" db="EMBL/GenBank/DDBJ databases">
        <authorList>
            <person name="Jaros S."/>
            <person name="Januszkiewicz K."/>
            <person name="Wedrychowicz H."/>
        </authorList>
    </citation>
    <scope>NUCLEOTIDE SEQUENCE [LARGE SCALE GENOMIC DNA]</scope>
    <source>
        <strain evidence="1 2">ACAM 12</strain>
    </source>
</reference>
<dbReference type="EMBL" id="LT670847">
    <property type="protein sequence ID" value="SHM19927.1"/>
    <property type="molecule type" value="Genomic_DNA"/>
</dbReference>
<keyword evidence="2" id="KW-1185">Reference proteome</keyword>
<dbReference type="STRING" id="29571.SAMN05878437_1736"/>